<comment type="caution">
    <text evidence="3">The sequence shown here is derived from an EMBL/GenBank/DDBJ whole genome shotgun (WGS) entry which is preliminary data.</text>
</comment>
<dbReference type="Proteomes" id="UP001499854">
    <property type="component" value="Unassembled WGS sequence"/>
</dbReference>
<gene>
    <name evidence="3" type="ORF">GCM10009838_07960</name>
</gene>
<evidence type="ECO:0008006" key="5">
    <source>
        <dbReference type="Google" id="ProtNLM"/>
    </source>
</evidence>
<evidence type="ECO:0000313" key="3">
    <source>
        <dbReference type="EMBL" id="GAA1954834.1"/>
    </source>
</evidence>
<sequence length="436" mass="45759">MGVDIRGRKTPNKLRMWTAAILALAGATLGTGTLAIADTQHGVDRVGHETAPQAQAASDLYFALSDLDSQTARRILAIGDDDLATPEGDAQATVARRVGEIDADLRRAIGGTTDPAVQTQFQTMLDKVALYHDLSATAISQDQLSQTTAKGRPNSIALSYYSRATDVMHLDLLPVAAQLRDAYAAQLHASAKHQDDAWSVDTALVLVTGLALLATLLGFQLVLSRRFRRTLNPFLVVATVATAGFLGAGLAMTAQQTDRVQNSVNQHMTPYLGIQQARAVTFDAVGAMVRYAVAPDFGYDRGYTADVAALNGAAGQPGLLHNGLTGTDAELAARAGADWTTVQADAGKLKSEVDGGDVDGALIEATGIAGGQLGQDFYALDTHLGQAADEQLNAFEAGMADARSGVSGWGAVPTAVFVAVMVLTLAGVWRRLAEFR</sequence>
<keyword evidence="1" id="KW-0472">Membrane</keyword>
<evidence type="ECO:0000256" key="2">
    <source>
        <dbReference type="SAM" id="SignalP"/>
    </source>
</evidence>
<organism evidence="3 4">
    <name type="scientific">Catenulispora subtropica</name>
    <dbReference type="NCBI Taxonomy" id="450798"/>
    <lineage>
        <taxon>Bacteria</taxon>
        <taxon>Bacillati</taxon>
        <taxon>Actinomycetota</taxon>
        <taxon>Actinomycetes</taxon>
        <taxon>Catenulisporales</taxon>
        <taxon>Catenulisporaceae</taxon>
        <taxon>Catenulispora</taxon>
    </lineage>
</organism>
<keyword evidence="1" id="KW-1133">Transmembrane helix</keyword>
<protein>
    <recommendedName>
        <fullName evidence="5">Secreted protein</fullName>
    </recommendedName>
</protein>
<feature type="chain" id="PRO_5047201209" description="Secreted protein" evidence="2">
    <location>
        <begin position="38"/>
        <end position="436"/>
    </location>
</feature>
<name>A0ABN2QLV1_9ACTN</name>
<feature type="transmembrane region" description="Helical" evidence="1">
    <location>
        <begin position="234"/>
        <end position="254"/>
    </location>
</feature>
<feature type="signal peptide" evidence="2">
    <location>
        <begin position="1"/>
        <end position="37"/>
    </location>
</feature>
<dbReference type="EMBL" id="BAAAQM010000003">
    <property type="protein sequence ID" value="GAA1954834.1"/>
    <property type="molecule type" value="Genomic_DNA"/>
</dbReference>
<keyword evidence="2" id="KW-0732">Signal</keyword>
<evidence type="ECO:0000313" key="4">
    <source>
        <dbReference type="Proteomes" id="UP001499854"/>
    </source>
</evidence>
<proteinExistence type="predicted"/>
<reference evidence="3 4" key="1">
    <citation type="journal article" date="2019" name="Int. J. Syst. Evol. Microbiol.">
        <title>The Global Catalogue of Microorganisms (GCM) 10K type strain sequencing project: providing services to taxonomists for standard genome sequencing and annotation.</title>
        <authorList>
            <consortium name="The Broad Institute Genomics Platform"/>
            <consortium name="The Broad Institute Genome Sequencing Center for Infectious Disease"/>
            <person name="Wu L."/>
            <person name="Ma J."/>
        </authorList>
    </citation>
    <scope>NUCLEOTIDE SEQUENCE [LARGE SCALE GENOMIC DNA]</scope>
    <source>
        <strain evidence="3 4">JCM 16013</strain>
    </source>
</reference>
<feature type="transmembrane region" description="Helical" evidence="1">
    <location>
        <begin position="203"/>
        <end position="222"/>
    </location>
</feature>
<feature type="transmembrane region" description="Helical" evidence="1">
    <location>
        <begin position="409"/>
        <end position="429"/>
    </location>
</feature>
<keyword evidence="4" id="KW-1185">Reference proteome</keyword>
<keyword evidence="1" id="KW-0812">Transmembrane</keyword>
<accession>A0ABN2QLV1</accession>
<evidence type="ECO:0000256" key="1">
    <source>
        <dbReference type="SAM" id="Phobius"/>
    </source>
</evidence>